<dbReference type="InterPro" id="IPR006664">
    <property type="entry name" value="OMP_bac"/>
</dbReference>
<keyword evidence="2 4" id="KW-0472">Membrane</keyword>
<keyword evidence="3" id="KW-0998">Cell outer membrane</keyword>
<dbReference type="Gene3D" id="1.25.40.10">
    <property type="entry name" value="Tetratricopeptide repeat domain"/>
    <property type="match status" value="1"/>
</dbReference>
<dbReference type="AlphaFoldDB" id="A0A9X2AK25"/>
<dbReference type="SUPFAM" id="SSF103088">
    <property type="entry name" value="OmpA-like"/>
    <property type="match status" value="1"/>
</dbReference>
<keyword evidence="5" id="KW-0732">Signal</keyword>
<comment type="subcellular location">
    <subcellularLocation>
        <location evidence="1">Cell outer membrane</location>
    </subcellularLocation>
</comment>
<feature type="signal peptide" evidence="5">
    <location>
        <begin position="1"/>
        <end position="20"/>
    </location>
</feature>
<dbReference type="SUPFAM" id="SSF49464">
    <property type="entry name" value="Carboxypeptidase regulatory domain-like"/>
    <property type="match status" value="1"/>
</dbReference>
<evidence type="ECO:0000256" key="3">
    <source>
        <dbReference type="ARBA" id="ARBA00023237"/>
    </source>
</evidence>
<evidence type="ECO:0000256" key="1">
    <source>
        <dbReference type="ARBA" id="ARBA00004442"/>
    </source>
</evidence>
<dbReference type="InterPro" id="IPR036737">
    <property type="entry name" value="OmpA-like_sf"/>
</dbReference>
<accession>A0A9X2AK25</accession>
<dbReference type="RefSeq" id="WP_242178131.1">
    <property type="nucleotide sequence ID" value="NZ_JAKQYM010000004.1"/>
</dbReference>
<dbReference type="CDD" id="cd07185">
    <property type="entry name" value="OmpA_C-like"/>
    <property type="match status" value="1"/>
</dbReference>
<evidence type="ECO:0000256" key="4">
    <source>
        <dbReference type="PROSITE-ProRule" id="PRU00473"/>
    </source>
</evidence>
<dbReference type="PRINTS" id="PR01021">
    <property type="entry name" value="OMPADOMAIN"/>
</dbReference>
<dbReference type="Gene3D" id="3.30.1330.60">
    <property type="entry name" value="OmpA-like domain"/>
    <property type="match status" value="1"/>
</dbReference>
<proteinExistence type="predicted"/>
<evidence type="ECO:0000256" key="5">
    <source>
        <dbReference type="SAM" id="SignalP"/>
    </source>
</evidence>
<gene>
    <name evidence="7" type="ORF">MC378_07475</name>
</gene>
<dbReference type="GO" id="GO:0009279">
    <property type="term" value="C:cell outer membrane"/>
    <property type="evidence" value="ECO:0007669"/>
    <property type="project" value="UniProtKB-SubCell"/>
</dbReference>
<evidence type="ECO:0000313" key="7">
    <source>
        <dbReference type="EMBL" id="MCI2229003.1"/>
    </source>
</evidence>
<evidence type="ECO:0000313" key="8">
    <source>
        <dbReference type="Proteomes" id="UP001139369"/>
    </source>
</evidence>
<dbReference type="Gene3D" id="2.60.40.1120">
    <property type="entry name" value="Carboxypeptidase-like, regulatory domain"/>
    <property type="match status" value="1"/>
</dbReference>
<dbReference type="InterPro" id="IPR011659">
    <property type="entry name" value="WD40"/>
</dbReference>
<dbReference type="PANTHER" id="PTHR30329:SF21">
    <property type="entry name" value="LIPOPROTEIN YIAD-RELATED"/>
    <property type="match status" value="1"/>
</dbReference>
<comment type="caution">
    <text evidence="7">The sequence shown here is derived from an EMBL/GenBank/DDBJ whole genome shotgun (WGS) entry which is preliminary data.</text>
</comment>
<dbReference type="PROSITE" id="PS51123">
    <property type="entry name" value="OMPA_2"/>
    <property type="match status" value="1"/>
</dbReference>
<dbReference type="Proteomes" id="UP001139369">
    <property type="component" value="Unassembled WGS sequence"/>
</dbReference>
<dbReference type="SUPFAM" id="SSF48452">
    <property type="entry name" value="TPR-like"/>
    <property type="match status" value="1"/>
</dbReference>
<dbReference type="InterPro" id="IPR008969">
    <property type="entry name" value="CarboxyPept-like_regulatory"/>
</dbReference>
<dbReference type="InterPro" id="IPR050330">
    <property type="entry name" value="Bact_OuterMem_StrucFunc"/>
</dbReference>
<dbReference type="Pfam" id="PF00691">
    <property type="entry name" value="OmpA"/>
    <property type="match status" value="1"/>
</dbReference>
<sequence>MKRSIKIMLVFLSFSFIAQAQTAIKSRGDKAYKEKDYVTAIKEYKITSESAELSEKQLLNLANSYYKIRDFKNAAEKYIKYVSNKGDLSLTQYNQYLQSLKLSNYNETVITDAINTQLDKLPQPVIKRYNYIKEEPQREKPFSRTITSYNLENLDINSPSSDFGVTLFPNSTLMFSSSKENVVFNKIYKKINQPFINIYETKLINNAIDTLTTKKYVEESMKHSSSPFYDSLYNRLFYNQSESKNNKLKFNGYKNNFRIVYGFVNDKMEIEDAYYYPRETNGYSYGHPYFDKETKRLYFVSDMPGGYGGTDIYYVEMNTEGITSEPVNLGEKVNSFGNEMFPSIVDNQLYFSSDLFIGKGGLDVYTSKINNKDFDYPLLLEGPINSSADDFTYLITEANKTEKKGYFSSNRSGGKGSDDIYSFLEYKTIKKVQVSGYVRQEGKEDVFIPNATIQISNTEGKLVKSILTDNSGMYNVLLPIDQDYVFKVDKKGYVATSGKILLAEIDNTDPISKDYYMIKELVEDKYGNLKINLEPIYFNFDDASITPRAEKQLQFAINYLKKYPAGKFKLEAHTDSRGRESYNLKLSTRRAKSVYQYLISKGISAERIVSVKGYGETRLINDCKNGVKCTDEQHEQNRRTDFVIVEPKK</sequence>
<keyword evidence="8" id="KW-1185">Reference proteome</keyword>
<name>A0A9X2AK25_9FLAO</name>
<dbReference type="Pfam" id="PF07676">
    <property type="entry name" value="PD40"/>
    <property type="match status" value="1"/>
</dbReference>
<dbReference type="PANTHER" id="PTHR30329">
    <property type="entry name" value="STATOR ELEMENT OF FLAGELLAR MOTOR COMPLEX"/>
    <property type="match status" value="1"/>
</dbReference>
<evidence type="ECO:0000259" key="6">
    <source>
        <dbReference type="PROSITE" id="PS51123"/>
    </source>
</evidence>
<feature type="domain" description="OmpA-like" evidence="6">
    <location>
        <begin position="526"/>
        <end position="648"/>
    </location>
</feature>
<reference evidence="7" key="1">
    <citation type="submission" date="2022-02" db="EMBL/GenBank/DDBJ databases">
        <title>Polaribacter sp. MSW13, isolated from seawater.</title>
        <authorList>
            <person name="Kristyanto S."/>
            <person name="Jung J."/>
            <person name="Jeon C.O."/>
        </authorList>
    </citation>
    <scope>NUCLEOTIDE SEQUENCE</scope>
    <source>
        <strain evidence="7">MSW13</strain>
    </source>
</reference>
<organism evidence="7 8">
    <name type="scientific">Polaribacter marinus</name>
    <dbReference type="NCBI Taxonomy" id="2916838"/>
    <lineage>
        <taxon>Bacteria</taxon>
        <taxon>Pseudomonadati</taxon>
        <taxon>Bacteroidota</taxon>
        <taxon>Flavobacteriia</taxon>
        <taxon>Flavobacteriales</taxon>
        <taxon>Flavobacteriaceae</taxon>
    </lineage>
</organism>
<protein>
    <submittedName>
        <fullName evidence="7">OmpA family protein</fullName>
    </submittedName>
</protein>
<dbReference type="EMBL" id="JAKQYM010000004">
    <property type="protein sequence ID" value="MCI2229003.1"/>
    <property type="molecule type" value="Genomic_DNA"/>
</dbReference>
<dbReference type="InterPro" id="IPR011990">
    <property type="entry name" value="TPR-like_helical_dom_sf"/>
</dbReference>
<dbReference type="InterPro" id="IPR006665">
    <property type="entry name" value="OmpA-like"/>
</dbReference>
<feature type="chain" id="PRO_5040719094" evidence="5">
    <location>
        <begin position="21"/>
        <end position="649"/>
    </location>
</feature>
<evidence type="ECO:0000256" key="2">
    <source>
        <dbReference type="ARBA" id="ARBA00023136"/>
    </source>
</evidence>